<comment type="similarity">
    <text evidence="1 5">Belongs to the UDP-glycosyltransferase family.</text>
</comment>
<evidence type="ECO:0000256" key="5">
    <source>
        <dbReference type="RuleBase" id="RU003718"/>
    </source>
</evidence>
<dbReference type="SUPFAM" id="SSF53756">
    <property type="entry name" value="UDP-Glycosyltransferase/glycogen phosphorylase"/>
    <property type="match status" value="1"/>
</dbReference>
<dbReference type="CDD" id="cd03784">
    <property type="entry name" value="GT1_Gtf-like"/>
    <property type="match status" value="1"/>
</dbReference>
<evidence type="ECO:0000256" key="1">
    <source>
        <dbReference type="ARBA" id="ARBA00009995"/>
    </source>
</evidence>
<accession>A0A090L837</accession>
<reference evidence="9" key="2">
    <citation type="submission" date="2020-12" db="UniProtKB">
        <authorList>
            <consortium name="WormBaseParasite"/>
        </authorList>
    </citation>
    <scope>IDENTIFICATION</scope>
</reference>
<keyword evidence="6" id="KW-0472">Membrane</keyword>
<sequence length="483" mass="56041">MFSSKSHSVSIYPLAKELVLQGNNVTLLNYGIKSIGKYDGIITKEILFNDTETYDAQIEFFGRLTWCKSSSSIVQLLIKLMVNYGMHLSKSFDYIDIINTKWDAVIVNEALFGQAATSAVYMKEKNNIPIISLSTTDYTFYQALFRGLERYYLIEGNIYFDGETIFKPENFYYRFKTFHSNYNEYNAFSNGISSINQMIADIFNVTISLEKFYSYSSWNVLETFDKLFLPSPMTSSITYTGSSCNHIPKMDGIININSNLNLLLNDNKTKGIIYMAFGSQMPWNWAPQKVIKNFLKVFNKLNNYTIIWSININITNLTIPSNVHLLKWAPQTMILNHNKTKLFITHGGLKSFREGICGGVPMLSIPFYIDQTKNTLNGYLLGVLERLNKFKLSPDKIYHKIIKILENKKYKINVEKLRTFMDDRIINPTKESAFNIKKIIKIKHKYPKSDEFWHIKGKNINFMTRYYFDTIIIISIFIILLLT</sequence>
<organism evidence="7">
    <name type="scientific">Strongyloides ratti</name>
    <name type="common">Parasitic roundworm</name>
    <dbReference type="NCBI Taxonomy" id="34506"/>
    <lineage>
        <taxon>Eukaryota</taxon>
        <taxon>Metazoa</taxon>
        <taxon>Ecdysozoa</taxon>
        <taxon>Nematoda</taxon>
        <taxon>Chromadorea</taxon>
        <taxon>Rhabditida</taxon>
        <taxon>Tylenchina</taxon>
        <taxon>Panagrolaimomorpha</taxon>
        <taxon>Strongyloidoidea</taxon>
        <taxon>Strongyloididae</taxon>
        <taxon>Strongyloides</taxon>
    </lineage>
</organism>
<dbReference type="OrthoDB" id="5835829at2759"/>
<protein>
    <recommendedName>
        <fullName evidence="6">UDP-glucuronosyltransferase</fullName>
        <ecNumber evidence="6">2.4.1.17</ecNumber>
    </recommendedName>
</protein>
<dbReference type="GO" id="GO:0015020">
    <property type="term" value="F:glucuronosyltransferase activity"/>
    <property type="evidence" value="ECO:0007669"/>
    <property type="project" value="UniProtKB-EC"/>
</dbReference>
<dbReference type="STRING" id="34506.A0A090L837"/>
<dbReference type="InterPro" id="IPR050271">
    <property type="entry name" value="UDP-glycosyltransferase"/>
</dbReference>
<dbReference type="PROSITE" id="PS00375">
    <property type="entry name" value="UDPGT"/>
    <property type="match status" value="1"/>
</dbReference>
<evidence type="ECO:0000256" key="3">
    <source>
        <dbReference type="ARBA" id="ARBA00022679"/>
    </source>
</evidence>
<keyword evidence="6" id="KW-0812">Transmembrane</keyword>
<dbReference type="WBParaSite" id="SRAE_1000191300.1">
    <property type="protein sequence ID" value="SRAE_1000191300.1"/>
    <property type="gene ID" value="WBGene00258525"/>
</dbReference>
<evidence type="ECO:0000313" key="9">
    <source>
        <dbReference type="WBParaSite" id="SRAE_1000191300.1"/>
    </source>
</evidence>
<reference evidence="7 8" key="1">
    <citation type="submission" date="2014-09" db="EMBL/GenBank/DDBJ databases">
        <authorList>
            <person name="Martin A.A."/>
        </authorList>
    </citation>
    <scope>NUCLEOTIDE SEQUENCE</scope>
    <source>
        <strain evidence="8">ED321</strain>
        <strain evidence="7">ED321 Heterogonic</strain>
    </source>
</reference>
<proteinExistence type="inferred from homology"/>
<keyword evidence="8" id="KW-1185">Reference proteome</keyword>
<dbReference type="GO" id="GO:0016020">
    <property type="term" value="C:membrane"/>
    <property type="evidence" value="ECO:0007669"/>
    <property type="project" value="UniProtKB-SubCell"/>
</dbReference>
<evidence type="ECO:0000313" key="7">
    <source>
        <dbReference type="EMBL" id="CEF63655.1"/>
    </source>
</evidence>
<evidence type="ECO:0000313" key="8">
    <source>
        <dbReference type="Proteomes" id="UP000035682"/>
    </source>
</evidence>
<comment type="subcellular location">
    <subcellularLocation>
        <location evidence="6">Membrane</location>
        <topology evidence="6">Single-pass membrane protein</topology>
    </subcellularLocation>
</comment>
<dbReference type="WormBase" id="SRAE_1000191300">
    <property type="protein sequence ID" value="SRP03060"/>
    <property type="gene ID" value="WBGene00258525"/>
</dbReference>
<evidence type="ECO:0000256" key="2">
    <source>
        <dbReference type="ARBA" id="ARBA00022676"/>
    </source>
</evidence>
<evidence type="ECO:0000256" key="6">
    <source>
        <dbReference type="RuleBase" id="RU362059"/>
    </source>
</evidence>
<evidence type="ECO:0000256" key="4">
    <source>
        <dbReference type="ARBA" id="ARBA00047475"/>
    </source>
</evidence>
<dbReference type="AlphaFoldDB" id="A0A090L837"/>
<feature type="transmembrane region" description="Helical" evidence="6">
    <location>
        <begin position="466"/>
        <end position="482"/>
    </location>
</feature>
<dbReference type="Proteomes" id="UP000035682">
    <property type="component" value="Unplaced"/>
</dbReference>
<dbReference type="PANTHER" id="PTHR48043:SF119">
    <property type="entry name" value="UDP-GLUCURONOSYLTRANSFERASE"/>
    <property type="match status" value="1"/>
</dbReference>
<dbReference type="Pfam" id="PF00201">
    <property type="entry name" value="UDPGT"/>
    <property type="match status" value="1"/>
</dbReference>
<keyword evidence="2 5" id="KW-0328">Glycosyltransferase</keyword>
<dbReference type="EMBL" id="LN609528">
    <property type="protein sequence ID" value="CEF63655.1"/>
    <property type="molecule type" value="Genomic_DNA"/>
</dbReference>
<dbReference type="FunFam" id="3.40.50.2000:FF:000021">
    <property type="entry name" value="UDP-glucuronosyltransferase"/>
    <property type="match status" value="1"/>
</dbReference>
<gene>
    <name evidence="7 9 10" type="ORF">SRAE_1000191300</name>
</gene>
<dbReference type="GeneID" id="36376020"/>
<dbReference type="Gene3D" id="3.40.50.2000">
    <property type="entry name" value="Glycogen Phosphorylase B"/>
    <property type="match status" value="1"/>
</dbReference>
<keyword evidence="3 5" id="KW-0808">Transferase</keyword>
<evidence type="ECO:0000313" key="10">
    <source>
        <dbReference type="WormBase" id="SRAE_1000191300"/>
    </source>
</evidence>
<keyword evidence="6" id="KW-1133">Transmembrane helix</keyword>
<dbReference type="CTD" id="36376020"/>
<dbReference type="EC" id="2.4.1.17" evidence="6"/>
<dbReference type="InterPro" id="IPR035595">
    <property type="entry name" value="UDP_glycos_trans_CS"/>
</dbReference>
<dbReference type="InterPro" id="IPR002213">
    <property type="entry name" value="UDP_glucos_trans"/>
</dbReference>
<name>A0A090L837_STRRB</name>
<dbReference type="PANTHER" id="PTHR48043">
    <property type="entry name" value="EG:EG0003.4 PROTEIN-RELATED"/>
    <property type="match status" value="1"/>
</dbReference>
<comment type="catalytic activity">
    <reaction evidence="4 6">
        <text>glucuronate acceptor + UDP-alpha-D-glucuronate = acceptor beta-D-glucuronoside + UDP + H(+)</text>
        <dbReference type="Rhea" id="RHEA:21032"/>
        <dbReference type="ChEBI" id="CHEBI:15378"/>
        <dbReference type="ChEBI" id="CHEBI:58052"/>
        <dbReference type="ChEBI" id="CHEBI:58223"/>
        <dbReference type="ChEBI" id="CHEBI:132367"/>
        <dbReference type="ChEBI" id="CHEBI:132368"/>
        <dbReference type="EC" id="2.4.1.17"/>
    </reaction>
</comment>
<dbReference type="RefSeq" id="XP_024502856.1">
    <property type="nucleotide sequence ID" value="XM_024648928.1"/>
</dbReference>